<dbReference type="InterPro" id="IPR006015">
    <property type="entry name" value="Universal_stress_UspA"/>
</dbReference>
<dbReference type="Gene3D" id="3.40.50.620">
    <property type="entry name" value="HUPs"/>
    <property type="match status" value="2"/>
</dbReference>
<dbReference type="AlphaFoldDB" id="A0A0H3ABM3"/>
<feature type="domain" description="UspA" evidence="2">
    <location>
        <begin position="1"/>
        <end position="152"/>
    </location>
</feature>
<proteinExistence type="inferred from homology"/>
<dbReference type="InterPro" id="IPR014729">
    <property type="entry name" value="Rossmann-like_a/b/a_fold"/>
</dbReference>
<evidence type="ECO:0000313" key="3">
    <source>
        <dbReference type="EMBL" id="ABM29728.1"/>
    </source>
</evidence>
<comment type="similarity">
    <text evidence="1">Belongs to the universal stress protein A family.</text>
</comment>
<evidence type="ECO:0000256" key="1">
    <source>
        <dbReference type="ARBA" id="ARBA00008791"/>
    </source>
</evidence>
<dbReference type="Pfam" id="PF00582">
    <property type="entry name" value="Usp"/>
    <property type="match status" value="2"/>
</dbReference>
<dbReference type="RefSeq" id="WP_010937570.1">
    <property type="nucleotide sequence ID" value="NC_008751.1"/>
</dbReference>
<accession>A0A0H3ABM3</accession>
<protein>
    <submittedName>
        <fullName evidence="3">UspA domain protein</fullName>
    </submittedName>
</protein>
<dbReference type="PRINTS" id="PR01438">
    <property type="entry name" value="UNVRSLSTRESS"/>
</dbReference>
<dbReference type="Proteomes" id="UP000009173">
    <property type="component" value="Chromosome"/>
</dbReference>
<dbReference type="KEGG" id="dvl:Dvul_2717"/>
<dbReference type="InterPro" id="IPR006016">
    <property type="entry name" value="UspA"/>
</dbReference>
<dbReference type="PANTHER" id="PTHR46268:SF6">
    <property type="entry name" value="UNIVERSAL STRESS PROTEIN UP12"/>
    <property type="match status" value="1"/>
</dbReference>
<dbReference type="SUPFAM" id="SSF52402">
    <property type="entry name" value="Adenine nucleotide alpha hydrolases-like"/>
    <property type="match status" value="2"/>
</dbReference>
<evidence type="ECO:0000259" key="2">
    <source>
        <dbReference type="Pfam" id="PF00582"/>
    </source>
</evidence>
<feature type="domain" description="UspA" evidence="2">
    <location>
        <begin position="164"/>
        <end position="299"/>
    </location>
</feature>
<dbReference type="EMBL" id="CP000527">
    <property type="protein sequence ID" value="ABM29728.1"/>
    <property type="molecule type" value="Genomic_DNA"/>
</dbReference>
<name>A0A0H3ABM3_NITV4</name>
<organism evidence="3 4">
    <name type="scientific">Nitratidesulfovibrio vulgaris (strain DP4)</name>
    <name type="common">Desulfovibrio vulgaris</name>
    <dbReference type="NCBI Taxonomy" id="391774"/>
    <lineage>
        <taxon>Bacteria</taxon>
        <taxon>Pseudomonadati</taxon>
        <taxon>Thermodesulfobacteriota</taxon>
        <taxon>Desulfovibrionia</taxon>
        <taxon>Desulfovibrionales</taxon>
        <taxon>Desulfovibrionaceae</taxon>
        <taxon>Nitratidesulfovibrio</taxon>
    </lineage>
</organism>
<gene>
    <name evidence="3" type="ordered locus">Dvul_2717</name>
</gene>
<dbReference type="PANTHER" id="PTHR46268">
    <property type="entry name" value="STRESS RESPONSE PROTEIN NHAX"/>
    <property type="match status" value="1"/>
</dbReference>
<reference evidence="4" key="1">
    <citation type="journal article" date="2009" name="Environ. Microbiol.">
        <title>Contribution of mobile genetic elements to Desulfovibrio vulgaris genome plasticity.</title>
        <authorList>
            <person name="Walker C.B."/>
            <person name="Stolyar S."/>
            <person name="Chivian D."/>
            <person name="Pinel N."/>
            <person name="Gabster J.A."/>
            <person name="Dehal P.S."/>
            <person name="He Z."/>
            <person name="Yang Z.K."/>
            <person name="Yen H.C."/>
            <person name="Zhou J."/>
            <person name="Wall J.D."/>
            <person name="Hazen T.C."/>
            <person name="Arkin A.P."/>
            <person name="Stahl D.A."/>
        </authorList>
    </citation>
    <scope>NUCLEOTIDE SEQUENCE [LARGE SCALE GENOMIC DNA]</scope>
    <source>
        <strain evidence="4">DP4</strain>
    </source>
</reference>
<sequence length="308" mass="34393" precursor="true">MFKKIIFATSASPACDNAAKVAFDLARRNKARLYVFHVLGVPSRGFSQVVRDLRTGEEEHHDADYRDWVLEEMKQTYSYQLETYGSPDVVMQVVAGVPHTEILRFARQEGADLIVMGANTREEDPGASRVRSVIGNTMQRVARSARCPVLIVNRPCTTCWNLFSNIVFSTDFSKAADSAFNFALKTASQIGAKLYLFHACDLAANPMGVFAGQVEIERRIEKAQALMQERYVSKMGDFENYQVDIWEGTPYVEILKYARARQADLIVMAHHTKEGEVEEAEIGSTVEQVVLRSACPVASVSKPEKAVV</sequence>
<dbReference type="SMR" id="A0A0H3ABM3"/>
<dbReference type="HOGENOM" id="CLU_049301_2_1_7"/>
<dbReference type="CDD" id="cd00293">
    <property type="entry name" value="USP-like"/>
    <property type="match status" value="2"/>
</dbReference>
<evidence type="ECO:0000313" key="4">
    <source>
        <dbReference type="Proteomes" id="UP000009173"/>
    </source>
</evidence>